<organism evidence="1 2">
    <name type="scientific">Bacillus methanolicus PB1</name>
    <dbReference type="NCBI Taxonomy" id="997296"/>
    <lineage>
        <taxon>Bacteria</taxon>
        <taxon>Bacillati</taxon>
        <taxon>Bacillota</taxon>
        <taxon>Bacilli</taxon>
        <taxon>Bacillales</taxon>
        <taxon>Bacillaceae</taxon>
        <taxon>Bacillus</taxon>
    </lineage>
</organism>
<evidence type="ECO:0000313" key="2">
    <source>
        <dbReference type="Proteomes" id="UP000010523"/>
    </source>
</evidence>
<dbReference type="GO" id="GO:0043937">
    <property type="term" value="P:regulation of sporulation"/>
    <property type="evidence" value="ECO:0007669"/>
    <property type="project" value="InterPro"/>
</dbReference>
<evidence type="ECO:0008006" key="3">
    <source>
        <dbReference type="Google" id="ProtNLM"/>
    </source>
</evidence>
<comment type="caution">
    <text evidence="1">The sequence shown here is derived from an EMBL/GenBank/DDBJ whole genome shotgun (WGS) entry which is preliminary data.</text>
</comment>
<dbReference type="Pfam" id="PF09388">
    <property type="entry name" value="SpoOE-like"/>
    <property type="match status" value="1"/>
</dbReference>
<gene>
    <name evidence="1" type="ORF">PB1_02180</name>
</gene>
<dbReference type="InterPro" id="IPR018540">
    <property type="entry name" value="Spo0E-like"/>
</dbReference>
<dbReference type="STRING" id="997296.PB1_02180"/>
<dbReference type="GO" id="GO:0046983">
    <property type="term" value="F:protein dimerization activity"/>
    <property type="evidence" value="ECO:0007669"/>
    <property type="project" value="InterPro"/>
</dbReference>
<dbReference type="Proteomes" id="UP000010523">
    <property type="component" value="Unassembled WGS sequence"/>
</dbReference>
<keyword evidence="2" id="KW-1185">Reference proteome</keyword>
<proteinExistence type="predicted"/>
<sequence length="78" mass="9179">MCTKEQRMMKEIQHKREKMIDFAQKHGLTSERTIRCSQELDMLLNEYQRTFQCGSNSNKINTSRKQIFVSLPKAVVNA</sequence>
<dbReference type="InterPro" id="IPR036638">
    <property type="entry name" value="HLH_DNA-bd_sf"/>
</dbReference>
<dbReference type="PATRIC" id="fig|997296.3.peg.488"/>
<dbReference type="EMBL" id="AFEU01000001">
    <property type="protein sequence ID" value="EIJ81709.1"/>
    <property type="molecule type" value="Genomic_DNA"/>
</dbReference>
<dbReference type="InterPro" id="IPR037208">
    <property type="entry name" value="Spo0E-like_sf"/>
</dbReference>
<dbReference type="PANTHER" id="PTHR41263:SF1">
    <property type="entry name" value="ASPARTYL-PHOSPHATE PHOSPHATASE YISI"/>
    <property type="match status" value="1"/>
</dbReference>
<dbReference type="eggNOG" id="ENOG5032AZY">
    <property type="taxonomic scope" value="Bacteria"/>
</dbReference>
<dbReference type="AlphaFoldDB" id="I3E5D8"/>
<dbReference type="Gene3D" id="4.10.280.10">
    <property type="entry name" value="Helix-loop-helix DNA-binding domain"/>
    <property type="match status" value="1"/>
</dbReference>
<name>I3E5D8_BACMT</name>
<protein>
    <recommendedName>
        <fullName evidence="3">Stage 0 sporulation regulatory protein</fullName>
    </recommendedName>
</protein>
<accession>I3E5D8</accession>
<reference evidence="1 2" key="1">
    <citation type="journal article" date="2012" name="Appl. Environ. Microbiol.">
        <title>Genome Sequence of Thermotolerant Bacillus methanolicus: Features and Regulation Related to Methylotrophy and Production of L-Lysine and L-Glutamate from Methanol.</title>
        <authorList>
            <person name="Heggeset T.M."/>
            <person name="Krog A."/>
            <person name="Balzer S."/>
            <person name="Wentzel A."/>
            <person name="Ellingsen T.E."/>
            <person name="Brautaset T."/>
        </authorList>
    </citation>
    <scope>NUCLEOTIDE SEQUENCE [LARGE SCALE GENOMIC DNA]</scope>
    <source>
        <strain evidence="1 2">PB1</strain>
    </source>
</reference>
<dbReference type="RefSeq" id="WP_003350445.1">
    <property type="nucleotide sequence ID" value="NZ_AFEU01000001.1"/>
</dbReference>
<dbReference type="SUPFAM" id="SSF140500">
    <property type="entry name" value="BAS1536-like"/>
    <property type="match status" value="1"/>
</dbReference>
<evidence type="ECO:0000313" key="1">
    <source>
        <dbReference type="EMBL" id="EIJ81709.1"/>
    </source>
</evidence>
<dbReference type="PANTHER" id="PTHR41263">
    <property type="entry name" value="ASPARTYL-PHOSPHATE PHOSPHATASE YISI"/>
    <property type="match status" value="1"/>
</dbReference>
<dbReference type="InterPro" id="IPR053028">
    <property type="entry name" value="Spo0E-like_phosphatase"/>
</dbReference>